<reference evidence="5 6" key="1">
    <citation type="submission" date="2015-07" db="EMBL/GenBank/DDBJ databases">
        <title>Genome analysis of myxobacterium Chondromyces crocatus Cm c5 reveals a high potential for natural compound synthesis and the genetic basis for the loss of fruiting body formation.</title>
        <authorList>
            <person name="Zaburannyi N."/>
            <person name="Bunk B."/>
            <person name="Maier J."/>
            <person name="Overmann J."/>
            <person name="Mueller R."/>
        </authorList>
    </citation>
    <scope>NUCLEOTIDE SEQUENCE [LARGE SCALE GENOMIC DNA]</scope>
    <source>
        <strain evidence="5 6">Cm c5</strain>
    </source>
</reference>
<name>A0A0K1ECH1_CHOCO</name>
<dbReference type="Gene3D" id="3.75.10.10">
    <property type="entry name" value="L-arginine/glycine Amidinotransferase, Chain A"/>
    <property type="match status" value="1"/>
</dbReference>
<evidence type="ECO:0000256" key="3">
    <source>
        <dbReference type="PIRSR" id="PIRSR633195-1"/>
    </source>
</evidence>
<dbReference type="EMBL" id="CP012159">
    <property type="protein sequence ID" value="AKT38555.1"/>
    <property type="molecule type" value="Genomic_DNA"/>
</dbReference>
<dbReference type="GO" id="GO:0006601">
    <property type="term" value="P:creatine biosynthetic process"/>
    <property type="evidence" value="ECO:0007669"/>
    <property type="project" value="TreeGrafter"/>
</dbReference>
<dbReference type="KEGG" id="ccro:CMC5_027020"/>
<keyword evidence="2" id="KW-0808">Transferase</keyword>
<dbReference type="InterPro" id="IPR013785">
    <property type="entry name" value="Aldolase_TIM"/>
</dbReference>
<dbReference type="AlphaFoldDB" id="A0A0K1ECH1"/>
<proteinExistence type="inferred from homology"/>
<feature type="region of interest" description="Disordered" evidence="4">
    <location>
        <begin position="64"/>
        <end position="85"/>
    </location>
</feature>
<evidence type="ECO:0000313" key="6">
    <source>
        <dbReference type="Proteomes" id="UP000067626"/>
    </source>
</evidence>
<sequence>MMLDPGRLSTLRRLARVTGTSFEEMSEVARQRPFDLTSFLLLRAEEGTYALAALRQFVPDARELTASQESGPTRASDAPQGTSGIRVKGNRAELSLTNARLATPRIVRRSAGGDAEGTVSGEHLDRLLRALADQPRVQDVVLTGGDPLALPNETLIPWLERLVAIPHVRAVRIDSHALSADPDRIDDELLAFLQRHPVFWYDAHFNHPDDLDHPLVLAKLRQLVRAGVPVTSQTVLLGGVNDDAATMTRLMELGYFNKVHPRGLVVLGADDVPAHLAVSEDKVMDIARALEALPRPAQPLLVHEGDDASDRREVIEPAPVSRIIVVHAPPSDPSGALAREPSSPVVNSWNEWDPLEEVIVGRVDDACFPAWPTVNEVTVPREEWEPAVRAMSGELGRPYHAEAVRRANLALDRLVHTLESEGVIVRRPDRVDYKRPFSTPDWSVTTGFCGANPRDVALVVGDEIIEAPMPDRSRYYEMWAYRTLLKEYSRKGARWTAAPRPQLTDEQFDKDYRLPQEGEPMRYVLTEFEPTFDAAEFARCGRDLFVQRSHVTNDFGIAWLQRHLGDGFRIHVIESRDPYAIHLDSSFVPLAAGRALVNPKYLDLDKLPPLLKKWDLLVAPPGIPTPLDTRCLLSGWIHLNVLSLDGERILVEQRQEPLIRALQGWGFKPIPVDFEDFFPFVGAFHCATLDVRRRGTLQSYF</sequence>
<dbReference type="InterPro" id="IPR058240">
    <property type="entry name" value="rSAM_sf"/>
</dbReference>
<gene>
    <name evidence="5" type="ORF">CMC5_027020</name>
</gene>
<dbReference type="GO" id="GO:0015068">
    <property type="term" value="F:glycine amidinotransferase activity"/>
    <property type="evidence" value="ECO:0007669"/>
    <property type="project" value="TreeGrafter"/>
</dbReference>
<organism evidence="5 6">
    <name type="scientific">Chondromyces crocatus</name>
    <dbReference type="NCBI Taxonomy" id="52"/>
    <lineage>
        <taxon>Bacteria</taxon>
        <taxon>Pseudomonadati</taxon>
        <taxon>Myxococcota</taxon>
        <taxon>Polyangia</taxon>
        <taxon>Polyangiales</taxon>
        <taxon>Polyangiaceae</taxon>
        <taxon>Chondromyces</taxon>
    </lineage>
</organism>
<evidence type="ECO:0000256" key="4">
    <source>
        <dbReference type="SAM" id="MobiDB-lite"/>
    </source>
</evidence>
<dbReference type="SUPFAM" id="SSF102114">
    <property type="entry name" value="Radical SAM enzymes"/>
    <property type="match status" value="1"/>
</dbReference>
<dbReference type="Proteomes" id="UP000067626">
    <property type="component" value="Chromosome"/>
</dbReference>
<feature type="compositionally biased region" description="Polar residues" evidence="4">
    <location>
        <begin position="65"/>
        <end position="83"/>
    </location>
</feature>
<comment type="similarity">
    <text evidence="1">Belongs to the amidinotransferase family.</text>
</comment>
<evidence type="ECO:0000313" key="5">
    <source>
        <dbReference type="EMBL" id="AKT38555.1"/>
    </source>
</evidence>
<dbReference type="InterPro" id="IPR033195">
    <property type="entry name" value="AmidinoTrfase"/>
</dbReference>
<dbReference type="Gene3D" id="3.20.20.70">
    <property type="entry name" value="Aldolase class I"/>
    <property type="match status" value="1"/>
</dbReference>
<dbReference type="CDD" id="cd01335">
    <property type="entry name" value="Radical_SAM"/>
    <property type="match status" value="1"/>
</dbReference>
<feature type="active site" evidence="3">
    <location>
        <position position="582"/>
    </location>
</feature>
<evidence type="ECO:0000256" key="2">
    <source>
        <dbReference type="ARBA" id="ARBA00022679"/>
    </source>
</evidence>
<keyword evidence="6" id="KW-1185">Reference proteome</keyword>
<feature type="active site" evidence="3">
    <location>
        <position position="533"/>
    </location>
</feature>
<dbReference type="SUPFAM" id="SSF55909">
    <property type="entry name" value="Pentein"/>
    <property type="match status" value="1"/>
</dbReference>
<dbReference type="RefSeq" id="WP_218920259.1">
    <property type="nucleotide sequence ID" value="NZ_CP012159.1"/>
</dbReference>
<accession>A0A0K1ECH1</accession>
<dbReference type="STRING" id="52.CMC5_027020"/>
<evidence type="ECO:0000256" key="1">
    <source>
        <dbReference type="ARBA" id="ARBA00006943"/>
    </source>
</evidence>
<evidence type="ECO:0008006" key="7">
    <source>
        <dbReference type="Google" id="ProtNLM"/>
    </source>
</evidence>
<dbReference type="PANTHER" id="PTHR10488">
    <property type="entry name" value="GLYCINE AMIDINOTRANSFERASE, MITOCHONDRIAL"/>
    <property type="match status" value="1"/>
</dbReference>
<dbReference type="PATRIC" id="fig|52.7.peg.2961"/>
<protein>
    <recommendedName>
        <fullName evidence="7">Amidinotransferase</fullName>
    </recommendedName>
</protein>
<dbReference type="PANTHER" id="PTHR10488:SF1">
    <property type="entry name" value="GLYCINE AMIDINOTRANSFERASE, MITOCHONDRIAL"/>
    <property type="match status" value="1"/>
</dbReference>
<feature type="active site" description="Amidino-cysteine intermediate" evidence="3">
    <location>
        <position position="686"/>
    </location>
</feature>